<organism evidence="2 3">
    <name type="scientific">Saprolegnia diclina (strain VS20)</name>
    <dbReference type="NCBI Taxonomy" id="1156394"/>
    <lineage>
        <taxon>Eukaryota</taxon>
        <taxon>Sar</taxon>
        <taxon>Stramenopiles</taxon>
        <taxon>Oomycota</taxon>
        <taxon>Saprolegniomycetes</taxon>
        <taxon>Saprolegniales</taxon>
        <taxon>Saprolegniaceae</taxon>
        <taxon>Saprolegnia</taxon>
    </lineage>
</organism>
<dbReference type="InParanoid" id="T0QTZ1"/>
<proteinExistence type="predicted"/>
<evidence type="ECO:0000313" key="3">
    <source>
        <dbReference type="Proteomes" id="UP000030762"/>
    </source>
</evidence>
<feature type="region of interest" description="Disordered" evidence="1">
    <location>
        <begin position="1"/>
        <end position="25"/>
    </location>
</feature>
<accession>T0QTZ1</accession>
<evidence type="ECO:0000256" key="1">
    <source>
        <dbReference type="SAM" id="MobiDB-lite"/>
    </source>
</evidence>
<feature type="compositionally biased region" description="Basic and acidic residues" evidence="1">
    <location>
        <begin position="1"/>
        <end position="13"/>
    </location>
</feature>
<dbReference type="Proteomes" id="UP000030762">
    <property type="component" value="Unassembled WGS sequence"/>
</dbReference>
<sequence length="57" mass="5973">MPSFEDDHIEHATSDAADYSTSHGAIETSEASSVAAVHAAKAPTPTTTPLFVLNYIV</sequence>
<dbReference type="RefSeq" id="XP_008608513.1">
    <property type="nucleotide sequence ID" value="XM_008610291.1"/>
</dbReference>
<protein>
    <submittedName>
        <fullName evidence="2">Uncharacterized protein</fullName>
    </submittedName>
</protein>
<dbReference type="EMBL" id="JH767142">
    <property type="protein sequence ID" value="EQC38186.1"/>
    <property type="molecule type" value="Genomic_DNA"/>
</dbReference>
<keyword evidence="3" id="KW-1185">Reference proteome</keyword>
<dbReference type="GeneID" id="19945342"/>
<evidence type="ECO:0000313" key="2">
    <source>
        <dbReference type="EMBL" id="EQC38186.1"/>
    </source>
</evidence>
<name>T0QTZ1_SAPDV</name>
<reference evidence="2 3" key="1">
    <citation type="submission" date="2012-04" db="EMBL/GenBank/DDBJ databases">
        <title>The Genome Sequence of Saprolegnia declina VS20.</title>
        <authorList>
            <consortium name="The Broad Institute Genome Sequencing Platform"/>
            <person name="Russ C."/>
            <person name="Nusbaum C."/>
            <person name="Tyler B."/>
            <person name="van West P."/>
            <person name="Dieguez-Uribeondo J."/>
            <person name="de Bruijn I."/>
            <person name="Tripathy S."/>
            <person name="Jiang R."/>
            <person name="Young S.K."/>
            <person name="Zeng Q."/>
            <person name="Gargeya S."/>
            <person name="Fitzgerald M."/>
            <person name="Haas B."/>
            <person name="Abouelleil A."/>
            <person name="Alvarado L."/>
            <person name="Arachchi H.M."/>
            <person name="Berlin A."/>
            <person name="Chapman S.B."/>
            <person name="Goldberg J."/>
            <person name="Griggs A."/>
            <person name="Gujja S."/>
            <person name="Hansen M."/>
            <person name="Howarth C."/>
            <person name="Imamovic A."/>
            <person name="Larimer J."/>
            <person name="McCowen C."/>
            <person name="Montmayeur A."/>
            <person name="Murphy C."/>
            <person name="Neiman D."/>
            <person name="Pearson M."/>
            <person name="Priest M."/>
            <person name="Roberts A."/>
            <person name="Saif S."/>
            <person name="Shea T."/>
            <person name="Sisk P."/>
            <person name="Sykes S."/>
            <person name="Wortman J."/>
            <person name="Nusbaum C."/>
            <person name="Birren B."/>
        </authorList>
    </citation>
    <scope>NUCLEOTIDE SEQUENCE [LARGE SCALE GENOMIC DNA]</scope>
    <source>
        <strain evidence="2 3">VS20</strain>
    </source>
</reference>
<dbReference type="AlphaFoldDB" id="T0QTZ1"/>
<dbReference type="VEuPathDB" id="FungiDB:SDRG_04615"/>
<gene>
    <name evidence="2" type="ORF">SDRG_04615</name>
</gene>